<evidence type="ECO:0000256" key="1">
    <source>
        <dbReference type="SAM" id="MobiDB-lite"/>
    </source>
</evidence>
<dbReference type="Proteomes" id="UP000190130">
    <property type="component" value="Unassembled WGS sequence"/>
</dbReference>
<evidence type="ECO:0000313" key="4">
    <source>
        <dbReference type="Proteomes" id="UP000190130"/>
    </source>
</evidence>
<dbReference type="EMBL" id="FUYX01000009">
    <property type="protein sequence ID" value="SKB96831.1"/>
    <property type="molecule type" value="Genomic_DNA"/>
</dbReference>
<dbReference type="OrthoDB" id="8421155at2"/>
<gene>
    <name evidence="3" type="ORF">SAMN05660750_03319</name>
</gene>
<proteinExistence type="predicted"/>
<organism evidence="3 4">
    <name type="scientific">Bosea thiooxidans</name>
    <dbReference type="NCBI Taxonomy" id="53254"/>
    <lineage>
        <taxon>Bacteria</taxon>
        <taxon>Pseudomonadati</taxon>
        <taxon>Pseudomonadota</taxon>
        <taxon>Alphaproteobacteria</taxon>
        <taxon>Hyphomicrobiales</taxon>
        <taxon>Boseaceae</taxon>
        <taxon>Bosea</taxon>
    </lineage>
</organism>
<evidence type="ECO:0000313" key="3">
    <source>
        <dbReference type="EMBL" id="SKB96831.1"/>
    </source>
</evidence>
<reference evidence="3 4" key="1">
    <citation type="submission" date="2017-02" db="EMBL/GenBank/DDBJ databases">
        <authorList>
            <person name="Peterson S.W."/>
        </authorList>
    </citation>
    <scope>NUCLEOTIDE SEQUENCE [LARGE SCALE GENOMIC DNA]</scope>
    <source>
        <strain evidence="3 4">DSM 9653</strain>
    </source>
</reference>
<feature type="domain" description="Dit-like phage tail protein N-terminal" evidence="2">
    <location>
        <begin position="15"/>
        <end position="124"/>
    </location>
</feature>
<evidence type="ECO:0000259" key="2">
    <source>
        <dbReference type="Pfam" id="PF21821"/>
    </source>
</evidence>
<accession>A0A1T5FKV5</accession>
<dbReference type="InterPro" id="IPR048494">
    <property type="entry name" value="Dit-like_N"/>
</dbReference>
<name>A0A1T5FKV5_9HYPH</name>
<dbReference type="Pfam" id="PF21821">
    <property type="entry name" value="Dit_like"/>
    <property type="match status" value="1"/>
</dbReference>
<dbReference type="AlphaFoldDB" id="A0A1T5FKV5"/>
<feature type="compositionally biased region" description="Polar residues" evidence="1">
    <location>
        <begin position="137"/>
        <end position="150"/>
    </location>
</feature>
<sequence length="166" mass="18065">MSCVLVSRAIGGVFVDVVISEEHESSLTIAEHPVERGAKISDHAWRERRRVILEGVVDQSRSVSAYEQLLAVQEEAEPFSLVTGLKVYENMLIERITVSRDKEYSRVLKFEAECSEVKIVNTEASAGGGSSSDDKAQGTTRRGQVAARSSSPPPKTMSTIEAAVAQ</sequence>
<dbReference type="RefSeq" id="WP_079591753.1">
    <property type="nucleotide sequence ID" value="NZ_FUYX01000009.1"/>
</dbReference>
<feature type="region of interest" description="Disordered" evidence="1">
    <location>
        <begin position="121"/>
        <end position="166"/>
    </location>
</feature>
<protein>
    <recommendedName>
        <fullName evidence="2">Dit-like phage tail protein N-terminal domain-containing protein</fullName>
    </recommendedName>
</protein>